<evidence type="ECO:0000313" key="1">
    <source>
        <dbReference type="EMBL" id="OQP57407.1"/>
    </source>
</evidence>
<dbReference type="AlphaFoldDB" id="A0A1V9FGK0"/>
<accession>A0A1V9FGK0</accession>
<evidence type="ECO:0000313" key="2">
    <source>
        <dbReference type="Proteomes" id="UP000192276"/>
    </source>
</evidence>
<gene>
    <name evidence="1" type="ORF">A4R26_24630</name>
</gene>
<name>A0A1V9FGK0_9BACT</name>
<reference evidence="2" key="1">
    <citation type="submission" date="2016-04" db="EMBL/GenBank/DDBJ databases">
        <authorList>
            <person name="Chen L."/>
            <person name="Zhuang W."/>
            <person name="Wang G."/>
        </authorList>
    </citation>
    <scope>NUCLEOTIDE SEQUENCE [LARGE SCALE GENOMIC DNA]</scope>
    <source>
        <strain evidence="2">208</strain>
    </source>
</reference>
<comment type="caution">
    <text evidence="1">The sequence shown here is derived from an EMBL/GenBank/DDBJ whole genome shotgun (WGS) entry which is preliminary data.</text>
</comment>
<organism evidence="1 2">
    <name type="scientific">Niastella populi</name>
    <dbReference type="NCBI Taxonomy" id="550983"/>
    <lineage>
        <taxon>Bacteria</taxon>
        <taxon>Pseudomonadati</taxon>
        <taxon>Bacteroidota</taxon>
        <taxon>Chitinophagia</taxon>
        <taxon>Chitinophagales</taxon>
        <taxon>Chitinophagaceae</taxon>
        <taxon>Niastella</taxon>
    </lineage>
</organism>
<keyword evidence="2" id="KW-1185">Reference proteome</keyword>
<protein>
    <submittedName>
        <fullName evidence="1">Uncharacterized protein</fullName>
    </submittedName>
</protein>
<dbReference type="Proteomes" id="UP000192276">
    <property type="component" value="Unassembled WGS sequence"/>
</dbReference>
<dbReference type="RefSeq" id="WP_081167628.1">
    <property type="nucleotide sequence ID" value="NZ_LWBP01000194.1"/>
</dbReference>
<sequence length="74" mass="8398">MQNAKRRMQNPASGPYEIIREERISGAGVKLLAFSVQPIRYSLKNAFYSCSNITVQDDKKNEMMQLCISLPCLT</sequence>
<dbReference type="EMBL" id="LWBP01000194">
    <property type="protein sequence ID" value="OQP57407.1"/>
    <property type="molecule type" value="Genomic_DNA"/>
</dbReference>
<proteinExistence type="predicted"/>